<dbReference type="PANTHER" id="PTHR19960">
    <property type="entry name" value="TEKTIN"/>
    <property type="match status" value="1"/>
</dbReference>
<proteinExistence type="inferred from homology"/>
<evidence type="ECO:0000256" key="3">
    <source>
        <dbReference type="RuleBase" id="RU367040"/>
    </source>
</evidence>
<dbReference type="GO" id="GO:0060294">
    <property type="term" value="P:cilium movement involved in cell motility"/>
    <property type="evidence" value="ECO:0007669"/>
    <property type="project" value="UniProtKB-UniRule"/>
</dbReference>
<dbReference type="GO" id="GO:0015630">
    <property type="term" value="C:microtubule cytoskeleton"/>
    <property type="evidence" value="ECO:0007669"/>
    <property type="project" value="UniProtKB-UniRule"/>
</dbReference>
<dbReference type="FunCoup" id="A0A067R6E2">
    <property type="interactions" value="77"/>
</dbReference>
<dbReference type="Pfam" id="PF03148">
    <property type="entry name" value="Tektin"/>
    <property type="match status" value="1"/>
</dbReference>
<keyword evidence="4" id="KW-0175">Coiled coil</keyword>
<keyword evidence="3" id="KW-0282">Flagellum</keyword>
<keyword evidence="6" id="KW-1185">Reference proteome</keyword>
<evidence type="ECO:0000256" key="1">
    <source>
        <dbReference type="ARBA" id="ARBA00007209"/>
    </source>
</evidence>
<evidence type="ECO:0000256" key="2">
    <source>
        <dbReference type="ARBA" id="ARBA00022490"/>
    </source>
</evidence>
<keyword evidence="3" id="KW-0966">Cell projection</keyword>
<evidence type="ECO:0000256" key="4">
    <source>
        <dbReference type="SAM" id="Coils"/>
    </source>
</evidence>
<dbReference type="InterPro" id="IPR048256">
    <property type="entry name" value="Tektin-like"/>
</dbReference>
<comment type="subcellular location">
    <subcellularLocation>
        <location evidence="3">Cytoplasm</location>
        <location evidence="3">Cytoskeleton</location>
        <location evidence="3">Cilium axoneme</location>
    </subcellularLocation>
</comment>
<dbReference type="Proteomes" id="UP000027135">
    <property type="component" value="Unassembled WGS sequence"/>
</dbReference>
<dbReference type="InParanoid" id="A0A067R6E2"/>
<sequence length="368" mass="42866">MSMVTFGKPTKHVALPEWYARTREMCQTADTRQSDSINLRAEGRQLRGETAIKTKWDTYCNDSRLHDRVTELSRWQEVLEQCLQAVENETAKLTEEKAITERELEFLVTHLNTVAECIRQRDKRYGNDLVLSDKGDAELKSELGVIEHLKDLLASKCHAAWEEQNRLSEVRIKLQLDIGDKKDTLAVDKENCKMTKHCAGTSYKPNPLRIPKRCIPYEAWLEHSRYSKLNADNEISASRRLREAMFSLREKSRNDLQSQHDSTDYALRHRIYETQREKNELQWQHQKIMNEMEKMLKEVTNLEQAVLDKTNSVKLVETRLENRMFRPGAELVQDDAQSGLVDEALQLRQTCQDLFKKIDDGKLVIVSC</sequence>
<dbReference type="STRING" id="136037.A0A067R6E2"/>
<feature type="coiled-coil region" evidence="4">
    <location>
        <begin position="76"/>
        <end position="103"/>
    </location>
</feature>
<comment type="similarity">
    <text evidence="1 3">Belongs to the tektin family.</text>
</comment>
<dbReference type="GO" id="GO:0060271">
    <property type="term" value="P:cilium assembly"/>
    <property type="evidence" value="ECO:0007669"/>
    <property type="project" value="UniProtKB-UniRule"/>
</dbReference>
<reference evidence="5 6" key="1">
    <citation type="journal article" date="2014" name="Nat. Commun.">
        <title>Molecular traces of alternative social organization in a termite genome.</title>
        <authorList>
            <person name="Terrapon N."/>
            <person name="Li C."/>
            <person name="Robertson H.M."/>
            <person name="Ji L."/>
            <person name="Meng X."/>
            <person name="Booth W."/>
            <person name="Chen Z."/>
            <person name="Childers C.P."/>
            <person name="Glastad K.M."/>
            <person name="Gokhale K."/>
            <person name="Gowin J."/>
            <person name="Gronenberg W."/>
            <person name="Hermansen R.A."/>
            <person name="Hu H."/>
            <person name="Hunt B.G."/>
            <person name="Huylmans A.K."/>
            <person name="Khalil S.M."/>
            <person name="Mitchell R.D."/>
            <person name="Munoz-Torres M.C."/>
            <person name="Mustard J.A."/>
            <person name="Pan H."/>
            <person name="Reese J.T."/>
            <person name="Scharf M.E."/>
            <person name="Sun F."/>
            <person name="Vogel H."/>
            <person name="Xiao J."/>
            <person name="Yang W."/>
            <person name="Yang Z."/>
            <person name="Yang Z."/>
            <person name="Zhou J."/>
            <person name="Zhu J."/>
            <person name="Brent C.S."/>
            <person name="Elsik C.G."/>
            <person name="Goodisman M.A."/>
            <person name="Liberles D.A."/>
            <person name="Roe R.M."/>
            <person name="Vargo E.L."/>
            <person name="Vilcinskas A."/>
            <person name="Wang J."/>
            <person name="Bornberg-Bauer E."/>
            <person name="Korb J."/>
            <person name="Zhang G."/>
            <person name="Liebig J."/>
        </authorList>
    </citation>
    <scope>NUCLEOTIDE SEQUENCE [LARGE SCALE GENOMIC DNA]</scope>
    <source>
        <tissue evidence="5">Whole organism</tissue>
    </source>
</reference>
<gene>
    <name evidence="5" type="ORF">L798_11223</name>
</gene>
<dbReference type="EMBL" id="KK852855">
    <property type="protein sequence ID" value="KDR14917.1"/>
    <property type="molecule type" value="Genomic_DNA"/>
</dbReference>
<accession>A0A067R6E2</accession>
<keyword evidence="2" id="KW-0963">Cytoplasm</keyword>
<protein>
    <recommendedName>
        <fullName evidence="3">Tektin</fullName>
    </recommendedName>
</protein>
<dbReference type="GO" id="GO:0005634">
    <property type="term" value="C:nucleus"/>
    <property type="evidence" value="ECO:0007669"/>
    <property type="project" value="TreeGrafter"/>
</dbReference>
<keyword evidence="3" id="KW-0969">Cilium</keyword>
<organism evidence="5 6">
    <name type="scientific">Zootermopsis nevadensis</name>
    <name type="common">Dampwood termite</name>
    <dbReference type="NCBI Taxonomy" id="136037"/>
    <lineage>
        <taxon>Eukaryota</taxon>
        <taxon>Metazoa</taxon>
        <taxon>Ecdysozoa</taxon>
        <taxon>Arthropoda</taxon>
        <taxon>Hexapoda</taxon>
        <taxon>Insecta</taxon>
        <taxon>Pterygota</taxon>
        <taxon>Neoptera</taxon>
        <taxon>Polyneoptera</taxon>
        <taxon>Dictyoptera</taxon>
        <taxon>Blattodea</taxon>
        <taxon>Blattoidea</taxon>
        <taxon>Termitoidae</taxon>
        <taxon>Termopsidae</taxon>
        <taxon>Zootermopsis</taxon>
    </lineage>
</organism>
<name>A0A067R6E2_ZOONE</name>
<dbReference type="PRINTS" id="PR00511">
    <property type="entry name" value="TEKTIN"/>
</dbReference>
<evidence type="ECO:0000313" key="6">
    <source>
        <dbReference type="Proteomes" id="UP000027135"/>
    </source>
</evidence>
<dbReference type="PANTHER" id="PTHR19960:SF7">
    <property type="entry name" value="TEKTIN"/>
    <property type="match status" value="1"/>
</dbReference>
<dbReference type="InterPro" id="IPR000435">
    <property type="entry name" value="Tektins"/>
</dbReference>
<evidence type="ECO:0000313" key="5">
    <source>
        <dbReference type="EMBL" id="KDR14917.1"/>
    </source>
</evidence>
<feature type="coiled-coil region" evidence="4">
    <location>
        <begin position="278"/>
        <end position="305"/>
    </location>
</feature>
<dbReference type="GO" id="GO:0005930">
    <property type="term" value="C:axoneme"/>
    <property type="evidence" value="ECO:0007669"/>
    <property type="project" value="UniProtKB-SubCell"/>
</dbReference>
<dbReference type="OMA" id="FDHRGKM"/>
<dbReference type="eggNOG" id="KOG2685">
    <property type="taxonomic scope" value="Eukaryota"/>
</dbReference>
<dbReference type="AlphaFoldDB" id="A0A067R6E2"/>